<accession>I1BZK4</accession>
<evidence type="ECO:0000313" key="1">
    <source>
        <dbReference type="EMBL" id="EIE81634.1"/>
    </source>
</evidence>
<evidence type="ECO:0000313" key="2">
    <source>
        <dbReference type="Proteomes" id="UP000009138"/>
    </source>
</evidence>
<dbReference type="EMBL" id="CH476735">
    <property type="protein sequence ID" value="EIE81634.1"/>
    <property type="molecule type" value="Genomic_DNA"/>
</dbReference>
<dbReference type="RefSeq" id="XP_067517030.1">
    <property type="nucleotide sequence ID" value="XM_067660929.1"/>
</dbReference>
<reference evidence="1 2" key="1">
    <citation type="journal article" date="2009" name="PLoS Genet.">
        <title>Genomic analysis of the basal lineage fungus Rhizopus oryzae reveals a whole-genome duplication.</title>
        <authorList>
            <person name="Ma L.-J."/>
            <person name="Ibrahim A.S."/>
            <person name="Skory C."/>
            <person name="Grabherr M.G."/>
            <person name="Burger G."/>
            <person name="Butler M."/>
            <person name="Elias M."/>
            <person name="Idnurm A."/>
            <person name="Lang B.F."/>
            <person name="Sone T."/>
            <person name="Abe A."/>
            <person name="Calvo S.E."/>
            <person name="Corrochano L.M."/>
            <person name="Engels R."/>
            <person name="Fu J."/>
            <person name="Hansberg W."/>
            <person name="Kim J.-M."/>
            <person name="Kodira C.D."/>
            <person name="Koehrsen M.J."/>
            <person name="Liu B."/>
            <person name="Miranda-Saavedra D."/>
            <person name="O'Leary S."/>
            <person name="Ortiz-Castellanos L."/>
            <person name="Poulter R."/>
            <person name="Rodriguez-Romero J."/>
            <person name="Ruiz-Herrera J."/>
            <person name="Shen Y.-Q."/>
            <person name="Zeng Q."/>
            <person name="Galagan J."/>
            <person name="Birren B.W."/>
            <person name="Cuomo C.A."/>
            <person name="Wickes B.L."/>
        </authorList>
    </citation>
    <scope>NUCLEOTIDE SEQUENCE [LARGE SCALE GENOMIC DNA]</scope>
    <source>
        <strain evidence="2">RA 99-880 / ATCC MYA-4621 / FGSC 9543 / NRRL 43880</strain>
    </source>
</reference>
<dbReference type="Proteomes" id="UP000009138">
    <property type="component" value="Unassembled WGS sequence"/>
</dbReference>
<dbReference type="InParanoid" id="I1BZK4"/>
<protein>
    <submittedName>
        <fullName evidence="1">Uncharacterized protein</fullName>
    </submittedName>
</protein>
<dbReference type="VEuPathDB" id="FungiDB:RO3G_06339"/>
<dbReference type="AlphaFoldDB" id="I1BZK4"/>
<gene>
    <name evidence="1" type="ORF">RO3G_06339</name>
</gene>
<keyword evidence="2" id="KW-1185">Reference proteome</keyword>
<name>I1BZK4_RHIO9</name>
<proteinExistence type="predicted"/>
<dbReference type="GeneID" id="93613310"/>
<organism evidence="1 2">
    <name type="scientific">Rhizopus delemar (strain RA 99-880 / ATCC MYA-4621 / FGSC 9543 / NRRL 43880)</name>
    <name type="common">Mucormycosis agent</name>
    <name type="synonym">Rhizopus arrhizus var. delemar</name>
    <dbReference type="NCBI Taxonomy" id="246409"/>
    <lineage>
        <taxon>Eukaryota</taxon>
        <taxon>Fungi</taxon>
        <taxon>Fungi incertae sedis</taxon>
        <taxon>Mucoromycota</taxon>
        <taxon>Mucoromycotina</taxon>
        <taxon>Mucoromycetes</taxon>
        <taxon>Mucorales</taxon>
        <taxon>Mucorineae</taxon>
        <taxon>Rhizopodaceae</taxon>
        <taxon>Rhizopus</taxon>
    </lineage>
</organism>
<sequence length="78" mass="9083">MLVIFKVCQKGSEGPRHNDSFWVFPTSFRKILCSYTGFLPRLSGLNKRFNGRPKMILQKTHWQVFLRVTDLTSTTFDG</sequence>